<proteinExistence type="inferred from homology"/>
<dbReference type="SUPFAM" id="SSF48652">
    <property type="entry name" value="Tetraspanin"/>
    <property type="match status" value="1"/>
</dbReference>
<feature type="transmembrane region" description="Helical" evidence="6">
    <location>
        <begin position="21"/>
        <end position="48"/>
    </location>
</feature>
<dbReference type="InterPro" id="IPR000301">
    <property type="entry name" value="Tetraspanin_animals"/>
</dbReference>
<dbReference type="Gene3D" id="1.10.1450.10">
    <property type="entry name" value="Tetraspanin"/>
    <property type="match status" value="1"/>
</dbReference>
<keyword evidence="4 6" id="KW-1133">Transmembrane helix</keyword>
<reference evidence="8" key="1">
    <citation type="submission" date="2025-08" db="UniProtKB">
        <authorList>
            <consortium name="RefSeq"/>
        </authorList>
    </citation>
    <scope>IDENTIFICATION</scope>
    <source>
        <tissue evidence="8">Gonad</tissue>
    </source>
</reference>
<evidence type="ECO:0000256" key="5">
    <source>
        <dbReference type="ARBA" id="ARBA00023136"/>
    </source>
</evidence>
<evidence type="ECO:0000313" key="8">
    <source>
        <dbReference type="RefSeq" id="XP_019634857.1"/>
    </source>
</evidence>
<dbReference type="KEGG" id="bbel:109477859"/>
<dbReference type="PANTHER" id="PTHR19282:SF252">
    <property type="entry name" value="TETRASPANIN"/>
    <property type="match status" value="1"/>
</dbReference>
<gene>
    <name evidence="8" type="primary">LOC109477859</name>
</gene>
<dbReference type="PRINTS" id="PR00259">
    <property type="entry name" value="TMFOUR"/>
</dbReference>
<dbReference type="Proteomes" id="UP000515135">
    <property type="component" value="Unplaced"/>
</dbReference>
<accession>A0A6P4ZV89</accession>
<dbReference type="PANTHER" id="PTHR19282">
    <property type="entry name" value="TETRASPANIN"/>
    <property type="match status" value="1"/>
</dbReference>
<evidence type="ECO:0000256" key="6">
    <source>
        <dbReference type="RuleBase" id="RU361218"/>
    </source>
</evidence>
<comment type="similarity">
    <text evidence="2 6">Belongs to the tetraspanin (TM4SF) family.</text>
</comment>
<comment type="subcellular location">
    <subcellularLocation>
        <location evidence="1 6">Membrane</location>
        <topology evidence="1 6">Multi-pass membrane protein</topology>
    </subcellularLocation>
</comment>
<dbReference type="Pfam" id="PF00335">
    <property type="entry name" value="Tetraspanin"/>
    <property type="match status" value="1"/>
</dbReference>
<keyword evidence="5 6" id="KW-0472">Membrane</keyword>
<dbReference type="InterPro" id="IPR018499">
    <property type="entry name" value="Tetraspanin/Peripherin"/>
</dbReference>
<evidence type="ECO:0000256" key="3">
    <source>
        <dbReference type="ARBA" id="ARBA00022692"/>
    </source>
</evidence>
<protein>
    <recommendedName>
        <fullName evidence="6">Tetraspanin</fullName>
    </recommendedName>
</protein>
<feature type="transmembrane region" description="Helical" evidence="6">
    <location>
        <begin position="222"/>
        <end position="247"/>
    </location>
</feature>
<name>A0A6P4ZV89_BRABE</name>
<dbReference type="GeneID" id="109477859"/>
<dbReference type="OrthoDB" id="9972904at2759"/>
<keyword evidence="7" id="KW-1185">Reference proteome</keyword>
<feature type="transmembrane region" description="Helical" evidence="6">
    <location>
        <begin position="68"/>
        <end position="89"/>
    </location>
</feature>
<dbReference type="FunFam" id="1.10.1450.10:FF:000029">
    <property type="entry name" value="Tetraspanin"/>
    <property type="match status" value="1"/>
</dbReference>
<dbReference type="PIRSF" id="PIRSF002419">
    <property type="entry name" value="Tetraspanin"/>
    <property type="match status" value="1"/>
</dbReference>
<feature type="transmembrane region" description="Helical" evidence="6">
    <location>
        <begin position="96"/>
        <end position="120"/>
    </location>
</feature>
<dbReference type="AlphaFoldDB" id="A0A6P4ZV89"/>
<sequence>MPETEKDGKMSKRMQTKPMVACLKTILMIFNFIFWATGILMLVVGIWGKLGMEKYLQLSTTNFTSAPYVLIGVGGFIVLLGFLGCYATAKGNTVLLYIYSFFLFIIFVAELAAGISGFIFRTKLQDGFSEGLDKALSGYNPTQDKDQAKLVDDLQSQLKCCGKDEYSDWFKQPWAAGKNDVPLSCCKNQNTCVHQGLTNSTTSDIYTVGCYKLVVRAINSNLGIIGGSAVGIAFFQVIGMLFACCLARNINQHKYEMV</sequence>
<dbReference type="InterPro" id="IPR008952">
    <property type="entry name" value="Tetraspanin_EC2_sf"/>
</dbReference>
<evidence type="ECO:0000256" key="4">
    <source>
        <dbReference type="ARBA" id="ARBA00022989"/>
    </source>
</evidence>
<keyword evidence="3 6" id="KW-0812">Transmembrane</keyword>
<evidence type="ECO:0000256" key="1">
    <source>
        <dbReference type="ARBA" id="ARBA00004141"/>
    </source>
</evidence>
<dbReference type="GO" id="GO:0005886">
    <property type="term" value="C:plasma membrane"/>
    <property type="evidence" value="ECO:0007669"/>
    <property type="project" value="TreeGrafter"/>
</dbReference>
<evidence type="ECO:0000256" key="2">
    <source>
        <dbReference type="ARBA" id="ARBA00006840"/>
    </source>
</evidence>
<organism evidence="7 8">
    <name type="scientific">Branchiostoma belcheri</name>
    <name type="common">Amphioxus</name>
    <dbReference type="NCBI Taxonomy" id="7741"/>
    <lineage>
        <taxon>Eukaryota</taxon>
        <taxon>Metazoa</taxon>
        <taxon>Chordata</taxon>
        <taxon>Cephalochordata</taxon>
        <taxon>Leptocardii</taxon>
        <taxon>Amphioxiformes</taxon>
        <taxon>Branchiostomatidae</taxon>
        <taxon>Branchiostoma</taxon>
    </lineage>
</organism>
<dbReference type="RefSeq" id="XP_019634857.1">
    <property type="nucleotide sequence ID" value="XM_019779298.1"/>
</dbReference>
<evidence type="ECO:0000313" key="7">
    <source>
        <dbReference type="Proteomes" id="UP000515135"/>
    </source>
</evidence>